<dbReference type="OrthoDB" id="9991574at2759"/>
<dbReference type="AlphaFoldDB" id="A0A814EIY2"/>
<dbReference type="InterPro" id="IPR036815">
    <property type="entry name" value="14-3-3_dom_sf"/>
</dbReference>
<comment type="caution">
    <text evidence="3">The sequence shown here is derived from an EMBL/GenBank/DDBJ whole genome shotgun (WGS) entry which is preliminary data.</text>
</comment>
<evidence type="ECO:0000313" key="5">
    <source>
        <dbReference type="Proteomes" id="UP000663829"/>
    </source>
</evidence>
<organism evidence="3 5">
    <name type="scientific">Didymodactylos carnosus</name>
    <dbReference type="NCBI Taxonomy" id="1234261"/>
    <lineage>
        <taxon>Eukaryota</taxon>
        <taxon>Metazoa</taxon>
        <taxon>Spiralia</taxon>
        <taxon>Gnathifera</taxon>
        <taxon>Rotifera</taxon>
        <taxon>Eurotatoria</taxon>
        <taxon>Bdelloidea</taxon>
        <taxon>Philodinida</taxon>
        <taxon>Philodinidae</taxon>
        <taxon>Didymodactylos</taxon>
    </lineage>
</organism>
<dbReference type="Gene3D" id="1.20.190.20">
    <property type="entry name" value="14-3-3 domain"/>
    <property type="match status" value="1"/>
</dbReference>
<evidence type="ECO:0000313" key="3">
    <source>
        <dbReference type="EMBL" id="CAF0969746.1"/>
    </source>
</evidence>
<dbReference type="EMBL" id="CAJNOQ010002630">
    <property type="protein sequence ID" value="CAF0969746.1"/>
    <property type="molecule type" value="Genomic_DNA"/>
</dbReference>
<feature type="domain" description="14-3-3" evidence="2">
    <location>
        <begin position="14"/>
        <end position="223"/>
    </location>
</feature>
<evidence type="ECO:0000259" key="2">
    <source>
        <dbReference type="Pfam" id="PF00244"/>
    </source>
</evidence>
<dbReference type="SUPFAM" id="SSF48445">
    <property type="entry name" value="14-3-3 protein"/>
    <property type="match status" value="1"/>
</dbReference>
<name>A0A814EIY2_9BILA</name>
<accession>A0A814EIY2</accession>
<sequence length="234" mass="27000">MTGESDQSKMYELALLSTQAKRYSDTISLYQSYLASNPNSDISPCNRLLLYNAFNHRIINECFHSYSKLTSLHGNNLSISLLKFVETIENEIDSLCLTIVKIIDNYFLASPLNKDQDIIETLRRRGDYLYYQSSIARPGGKCIMLQAALRSYTEGVERSRLTLPINNHERLNVLLRKCSCETQLTGTIHSSYDELIETMNELTVYLNNNNTTDQQLTTIIQQMEIYKQKWENLI</sequence>
<gene>
    <name evidence="3" type="ORF">GPM918_LOCUS12170</name>
    <name evidence="4" type="ORF">SRO942_LOCUS12171</name>
</gene>
<dbReference type="Pfam" id="PF00244">
    <property type="entry name" value="14-3-3"/>
    <property type="match status" value="1"/>
</dbReference>
<dbReference type="InterPro" id="IPR023410">
    <property type="entry name" value="14-3-3_domain"/>
</dbReference>
<dbReference type="EMBL" id="CAJOBC010002630">
    <property type="protein sequence ID" value="CAF3742902.1"/>
    <property type="molecule type" value="Genomic_DNA"/>
</dbReference>
<keyword evidence="5" id="KW-1185">Reference proteome</keyword>
<reference evidence="3" key="1">
    <citation type="submission" date="2021-02" db="EMBL/GenBank/DDBJ databases">
        <authorList>
            <person name="Nowell W R."/>
        </authorList>
    </citation>
    <scope>NUCLEOTIDE SEQUENCE</scope>
</reference>
<comment type="similarity">
    <text evidence="1">Belongs to the 14-3-3 family.</text>
</comment>
<protein>
    <recommendedName>
        <fullName evidence="2">14-3-3 domain-containing protein</fullName>
    </recommendedName>
</protein>
<evidence type="ECO:0000313" key="4">
    <source>
        <dbReference type="EMBL" id="CAF3742902.1"/>
    </source>
</evidence>
<proteinExistence type="inferred from homology"/>
<dbReference type="Proteomes" id="UP000681722">
    <property type="component" value="Unassembled WGS sequence"/>
</dbReference>
<evidence type="ECO:0000256" key="1">
    <source>
        <dbReference type="ARBA" id="ARBA00006141"/>
    </source>
</evidence>
<dbReference type="Proteomes" id="UP000663829">
    <property type="component" value="Unassembled WGS sequence"/>
</dbReference>